<feature type="region of interest" description="Disordered" evidence="1">
    <location>
        <begin position="123"/>
        <end position="185"/>
    </location>
</feature>
<dbReference type="PANTHER" id="PTHR34194:SF2">
    <property type="entry name" value="F14J8.16 PROTEIN"/>
    <property type="match status" value="1"/>
</dbReference>
<evidence type="ECO:0000313" key="3">
    <source>
        <dbReference type="Proteomes" id="UP001604277"/>
    </source>
</evidence>
<name>A0ABD1PW44_9LAMI</name>
<feature type="region of interest" description="Disordered" evidence="1">
    <location>
        <begin position="64"/>
        <end position="84"/>
    </location>
</feature>
<sequence length="470" mass="54884">MDYWNLVESDVYCDLESVRSKDKQLDKELDEFVNQLEKEIDMEESYKDFILCLLTKKVRFMPSKRKREKDDINEHDDDYNHEENDPQYDIFLRNLEKHGKSYVFKHKKNGSCNFIKYEGDIESYDDSDPEPQRKLRGRGPSNHKPGLPKNYVLENQYEHGLQSRLREESKKKKSRKLSDATSRENAKALKCSTNQILPFLDDLTLCKNIQIGGGELYSYGSHALVNEKHVDKNKQKKEDDNIIQMQRKLTNTAKGENVDAMTCSSDLMLPDSDYLVFIQNTKNVGNHQVLSCGGHTIVYEKDDIEIGPEKGDNDDGDSDVKILDIGPDWEDENLSLNVPSTENFTFIEEMSSKVHSDFRQQLMCIIRKPYDREEYNKLRQDVEVRKAVVQHRDLRNGREMSYSTSKAGKSYLDSYPDFEEVLLRFNDDQPKCLNLLRGFFFWLQVSVTFLISSFEYSFEFSIVRISSLLM</sequence>
<feature type="compositionally biased region" description="Basic and acidic residues" evidence="1">
    <location>
        <begin position="164"/>
        <end position="185"/>
    </location>
</feature>
<comment type="caution">
    <text evidence="2">The sequence shown here is derived from an EMBL/GenBank/DDBJ whole genome shotgun (WGS) entry which is preliminary data.</text>
</comment>
<reference evidence="3" key="1">
    <citation type="submission" date="2024-07" db="EMBL/GenBank/DDBJ databases">
        <title>Two chromosome-level genome assemblies of Korean endemic species Abeliophyllum distichum and Forsythia ovata (Oleaceae).</title>
        <authorList>
            <person name="Jang H."/>
        </authorList>
    </citation>
    <scope>NUCLEOTIDE SEQUENCE [LARGE SCALE GENOMIC DNA]</scope>
</reference>
<protein>
    <submittedName>
        <fullName evidence="2">Uncharacterized protein</fullName>
    </submittedName>
</protein>
<evidence type="ECO:0000256" key="1">
    <source>
        <dbReference type="SAM" id="MobiDB-lite"/>
    </source>
</evidence>
<dbReference type="PANTHER" id="PTHR34194">
    <property type="entry name" value="F14J8.16 PROTEIN"/>
    <property type="match status" value="1"/>
</dbReference>
<gene>
    <name evidence="2" type="ORF">Fot_51307</name>
</gene>
<feature type="compositionally biased region" description="Acidic residues" evidence="1">
    <location>
        <begin position="71"/>
        <end position="80"/>
    </location>
</feature>
<accession>A0ABD1PW44</accession>
<dbReference type="Proteomes" id="UP001604277">
    <property type="component" value="Unassembled WGS sequence"/>
</dbReference>
<dbReference type="EMBL" id="JBFOLJ010000017">
    <property type="protein sequence ID" value="KAL2467782.1"/>
    <property type="molecule type" value="Genomic_DNA"/>
</dbReference>
<keyword evidence="3" id="KW-1185">Reference proteome</keyword>
<organism evidence="2 3">
    <name type="scientific">Forsythia ovata</name>
    <dbReference type="NCBI Taxonomy" id="205694"/>
    <lineage>
        <taxon>Eukaryota</taxon>
        <taxon>Viridiplantae</taxon>
        <taxon>Streptophyta</taxon>
        <taxon>Embryophyta</taxon>
        <taxon>Tracheophyta</taxon>
        <taxon>Spermatophyta</taxon>
        <taxon>Magnoliopsida</taxon>
        <taxon>eudicotyledons</taxon>
        <taxon>Gunneridae</taxon>
        <taxon>Pentapetalae</taxon>
        <taxon>asterids</taxon>
        <taxon>lamiids</taxon>
        <taxon>Lamiales</taxon>
        <taxon>Oleaceae</taxon>
        <taxon>Forsythieae</taxon>
        <taxon>Forsythia</taxon>
    </lineage>
</organism>
<dbReference type="AlphaFoldDB" id="A0ABD1PW44"/>
<proteinExistence type="predicted"/>
<evidence type="ECO:0000313" key="2">
    <source>
        <dbReference type="EMBL" id="KAL2467782.1"/>
    </source>
</evidence>